<dbReference type="AlphaFoldDB" id="A0A4D6WSC1"/>
<accession>A0A4D6WSC1</accession>
<protein>
    <recommendedName>
        <fullName evidence="2">Chromophore lyase CpcS/CpeS</fullName>
    </recommendedName>
</protein>
<name>A0A4D6WSC1_9FLOR</name>
<dbReference type="EMBL" id="MK814610">
    <property type="protein sequence ID" value="QCI04445.1"/>
    <property type="molecule type" value="Genomic_DNA"/>
</dbReference>
<sequence length="155" mass="18859">MTHKQLLSNFDGHWKYQQTIYNINSKKINCHINNFFLQKNDIKQNNYDISNYKTNIIQYHNKKSNIFISINNALNVENLEQNIYKNFNNKNLKYKYSQNTQKNLNIKYIKDNILYYENFYLINSNFFLSKMFIKKNNKYCAVIFTSYIKIIDNQV</sequence>
<reference evidence="1" key="1">
    <citation type="journal article" date="2019" name="Mol. Phylogenet. Evol.">
        <title>Morphological evolution and classification of the red algal order Ceramiales inferred using plastid phylogenomics.</title>
        <authorList>
            <person name="Diaz-Tapia P."/>
            <person name="Pasella M.M."/>
            <person name="Verbruggen H."/>
            <person name="Maggs C.A."/>
        </authorList>
    </citation>
    <scope>NUCLEOTIDE SEQUENCE</scope>
    <source>
        <strain evidence="1">PD2206</strain>
    </source>
</reference>
<geneLocation type="plastid" evidence="1"/>
<gene>
    <name evidence="1" type="primary">ycf58</name>
</gene>
<evidence type="ECO:0000313" key="1">
    <source>
        <dbReference type="EMBL" id="QCI04445.1"/>
    </source>
</evidence>
<evidence type="ECO:0008006" key="2">
    <source>
        <dbReference type="Google" id="ProtNLM"/>
    </source>
</evidence>
<proteinExistence type="predicted"/>
<dbReference type="Gene3D" id="2.40.128.20">
    <property type="match status" value="1"/>
</dbReference>
<organism evidence="1">
    <name type="scientific">Antithamnion hubbsii</name>
    <dbReference type="NCBI Taxonomy" id="1005974"/>
    <lineage>
        <taxon>Eukaryota</taxon>
        <taxon>Rhodophyta</taxon>
        <taxon>Florideophyceae</taxon>
        <taxon>Rhodymeniophycidae</taxon>
        <taxon>Ceramiales</taxon>
        <taxon>Ceramiaceae</taxon>
        <taxon>Antithamnion</taxon>
    </lineage>
</organism>
<reference evidence="1" key="2">
    <citation type="submission" date="2019-04" db="EMBL/GenBank/DDBJ databases">
        <authorList>
            <person name="Pasella M."/>
        </authorList>
    </citation>
    <scope>NUCLEOTIDE SEQUENCE</scope>
    <source>
        <strain evidence="1">PD2206</strain>
    </source>
</reference>
<keyword evidence="1" id="KW-0934">Plastid</keyword>
<dbReference type="InterPro" id="IPR012674">
    <property type="entry name" value="Calycin"/>
</dbReference>